<dbReference type="GO" id="GO:0042802">
    <property type="term" value="F:identical protein binding"/>
    <property type="evidence" value="ECO:0007669"/>
    <property type="project" value="TreeGrafter"/>
</dbReference>
<keyword evidence="5" id="KW-1133">Transmembrane helix</keyword>
<dbReference type="InterPro" id="IPR039506">
    <property type="entry name" value="SPOB_a"/>
</dbReference>
<reference evidence="8 9" key="1">
    <citation type="submission" date="2016-10" db="EMBL/GenBank/DDBJ databases">
        <authorList>
            <person name="de Groot N.N."/>
        </authorList>
    </citation>
    <scope>NUCLEOTIDE SEQUENCE [LARGE SCALE GENOMIC DNA]</scope>
    <source>
        <strain evidence="8 9">DSM 1801</strain>
    </source>
</reference>
<dbReference type="GO" id="GO:0000155">
    <property type="term" value="F:phosphorelay sensor kinase activity"/>
    <property type="evidence" value="ECO:0007669"/>
    <property type="project" value="InterPro"/>
</dbReference>
<evidence type="ECO:0000259" key="7">
    <source>
        <dbReference type="Pfam" id="PF14689"/>
    </source>
</evidence>
<keyword evidence="4" id="KW-0175">Coiled coil</keyword>
<organism evidence="8 9">
    <name type="scientific">[Clostridium] polysaccharolyticum</name>
    <dbReference type="NCBI Taxonomy" id="29364"/>
    <lineage>
        <taxon>Bacteria</taxon>
        <taxon>Bacillati</taxon>
        <taxon>Bacillota</taxon>
        <taxon>Clostridia</taxon>
        <taxon>Lachnospirales</taxon>
        <taxon>Lachnospiraceae</taxon>
    </lineage>
</organism>
<feature type="coiled-coil region" evidence="4">
    <location>
        <begin position="213"/>
        <end position="240"/>
    </location>
</feature>
<feature type="transmembrane region" description="Helical" evidence="5">
    <location>
        <begin position="119"/>
        <end position="140"/>
    </location>
</feature>
<dbReference type="AlphaFoldDB" id="A0A1H9Z800"/>
<keyword evidence="9" id="KW-1185">Reference proteome</keyword>
<dbReference type="SUPFAM" id="SSF55890">
    <property type="entry name" value="Sporulation response regulatory protein Spo0B"/>
    <property type="match status" value="1"/>
</dbReference>
<feature type="domain" description="Sensor histidine kinase NatK-like C-terminal" evidence="6">
    <location>
        <begin position="333"/>
        <end position="431"/>
    </location>
</feature>
<dbReference type="Gene3D" id="3.30.565.10">
    <property type="entry name" value="Histidine kinase-like ATPase, C-terminal domain"/>
    <property type="match status" value="1"/>
</dbReference>
<evidence type="ECO:0000256" key="5">
    <source>
        <dbReference type="SAM" id="Phobius"/>
    </source>
</evidence>
<dbReference type="Gene3D" id="1.10.287.130">
    <property type="match status" value="1"/>
</dbReference>
<feature type="transmembrane region" description="Helical" evidence="5">
    <location>
        <begin position="35"/>
        <end position="51"/>
    </location>
</feature>
<dbReference type="InterPro" id="IPR016120">
    <property type="entry name" value="Sig_transdc_His_kin_SpoOB"/>
</dbReference>
<dbReference type="PANTHER" id="PTHR40448">
    <property type="entry name" value="TWO-COMPONENT SENSOR HISTIDINE KINASE"/>
    <property type="match status" value="1"/>
</dbReference>
<dbReference type="PANTHER" id="PTHR40448:SF1">
    <property type="entry name" value="TWO-COMPONENT SENSOR HISTIDINE KINASE"/>
    <property type="match status" value="1"/>
</dbReference>
<dbReference type="InterPro" id="IPR032834">
    <property type="entry name" value="NatK-like_C"/>
</dbReference>
<evidence type="ECO:0000313" key="9">
    <source>
        <dbReference type="Proteomes" id="UP000199800"/>
    </source>
</evidence>
<keyword evidence="3 8" id="KW-0418">Kinase</keyword>
<keyword evidence="2" id="KW-0808">Transferase</keyword>
<evidence type="ECO:0000256" key="3">
    <source>
        <dbReference type="ARBA" id="ARBA00022777"/>
    </source>
</evidence>
<keyword evidence="5" id="KW-0812">Transmembrane</keyword>
<evidence type="ECO:0000256" key="2">
    <source>
        <dbReference type="ARBA" id="ARBA00022679"/>
    </source>
</evidence>
<dbReference type="InterPro" id="IPR036890">
    <property type="entry name" value="HATPase_C_sf"/>
</dbReference>
<dbReference type="STRING" id="29364.SAMN04487772_10347"/>
<accession>A0A1H9Z800</accession>
<dbReference type="EMBL" id="FOHN01000003">
    <property type="protein sequence ID" value="SES77638.1"/>
    <property type="molecule type" value="Genomic_DNA"/>
</dbReference>
<dbReference type="RefSeq" id="WP_092476067.1">
    <property type="nucleotide sequence ID" value="NZ_FOHN01000003.1"/>
</dbReference>
<sequence length="433" mass="49809">MKLLVNIISLLIESFLAFRITDSKLVFKYNPKNHVIPFFLFLMINSIRYLAIRNITFLSSTAMRITALFLIFLVIMLFYQDKLYLKLWWYSYNYLLNIALEVVSILIVSTLLRVNQEYILQTFSTYTYCLIISKFLNILIVEYTARKFQYAVIVPKSFKFELIIILLLDFMLILFSLLFTTKPSMLQLHGSDYVTLILIIILFVSALMILLCYKLTNLANQELENQLKLQQVELENKLNDDLSAVVQNLRSLRHDMNNHIGIIKGLADTKEYDLLNQYLNDICDTVSNANDFIFVENQPLQILLNSKISKAQQKGIHIESEIEVNEIKIPDKEMCTLLGNIIDNALEAAEKASSAKFVQLIIKEKGNACFISCKNTFQTAPVIVDGKFLTTKRTSIDHGIGTENIKSIVAKYKGSINYTITEKFCLSIVIPYK</sequence>
<feature type="transmembrane region" description="Helical" evidence="5">
    <location>
        <begin position="193"/>
        <end position="216"/>
    </location>
</feature>
<feature type="domain" description="SpoOB alpha-helical" evidence="7">
    <location>
        <begin position="240"/>
        <end position="288"/>
    </location>
</feature>
<dbReference type="CDD" id="cd16935">
    <property type="entry name" value="HATPase_AgrC-ComD-like"/>
    <property type="match status" value="1"/>
</dbReference>
<evidence type="ECO:0000256" key="1">
    <source>
        <dbReference type="ARBA" id="ARBA00022553"/>
    </source>
</evidence>
<feature type="transmembrane region" description="Helical" evidence="5">
    <location>
        <begin position="160"/>
        <end position="181"/>
    </location>
</feature>
<feature type="transmembrane region" description="Helical" evidence="5">
    <location>
        <begin position="92"/>
        <end position="112"/>
    </location>
</feature>
<keyword evidence="1" id="KW-0597">Phosphoprotein</keyword>
<feature type="transmembrane region" description="Helical" evidence="5">
    <location>
        <begin position="63"/>
        <end position="80"/>
    </location>
</feature>
<gene>
    <name evidence="8" type="ORF">SAMN04487772_10347</name>
</gene>
<protein>
    <submittedName>
        <fullName evidence="8">Sensor_kinase_SpoOB-type, alpha-helical domain</fullName>
    </submittedName>
</protein>
<dbReference type="Pfam" id="PF14501">
    <property type="entry name" value="HATPase_c_5"/>
    <property type="match status" value="1"/>
</dbReference>
<dbReference type="Pfam" id="PF14689">
    <property type="entry name" value="SPOB_a"/>
    <property type="match status" value="1"/>
</dbReference>
<evidence type="ECO:0000313" key="8">
    <source>
        <dbReference type="EMBL" id="SES77638.1"/>
    </source>
</evidence>
<dbReference type="OrthoDB" id="9813149at2"/>
<keyword evidence="5" id="KW-0472">Membrane</keyword>
<proteinExistence type="predicted"/>
<dbReference type="Proteomes" id="UP000199800">
    <property type="component" value="Unassembled WGS sequence"/>
</dbReference>
<evidence type="ECO:0000259" key="6">
    <source>
        <dbReference type="Pfam" id="PF14501"/>
    </source>
</evidence>
<evidence type="ECO:0000256" key="4">
    <source>
        <dbReference type="SAM" id="Coils"/>
    </source>
</evidence>
<name>A0A1H9Z800_9FIRM</name>